<dbReference type="GO" id="GO:0046983">
    <property type="term" value="F:protein dimerization activity"/>
    <property type="evidence" value="ECO:0007669"/>
    <property type="project" value="InterPro"/>
</dbReference>
<feature type="region of interest" description="Disordered" evidence="3">
    <location>
        <begin position="335"/>
        <end position="383"/>
    </location>
</feature>
<feature type="domain" description="BHLH" evidence="4">
    <location>
        <begin position="369"/>
        <end position="425"/>
    </location>
</feature>
<dbReference type="Gene3D" id="3.40.50.1580">
    <property type="entry name" value="Nucleoside phosphorylase domain"/>
    <property type="match status" value="1"/>
</dbReference>
<evidence type="ECO:0000256" key="2">
    <source>
        <dbReference type="SAM" id="Coils"/>
    </source>
</evidence>
<dbReference type="Pfam" id="PF01048">
    <property type="entry name" value="PNP_UDP_1"/>
    <property type="match status" value="1"/>
</dbReference>
<evidence type="ECO:0000256" key="3">
    <source>
        <dbReference type="SAM" id="MobiDB-lite"/>
    </source>
</evidence>
<dbReference type="Gene3D" id="4.10.280.10">
    <property type="entry name" value="Helix-loop-helix DNA-binding domain"/>
    <property type="match status" value="1"/>
</dbReference>
<evidence type="ECO:0000313" key="5">
    <source>
        <dbReference type="EMBL" id="CAH4031545.1"/>
    </source>
</evidence>
<evidence type="ECO:0000259" key="4">
    <source>
        <dbReference type="PROSITE" id="PS50888"/>
    </source>
</evidence>
<dbReference type="InterPro" id="IPR010059">
    <property type="entry name" value="Uridine_phosphorylase_euk"/>
</dbReference>
<dbReference type="InterPro" id="IPR000845">
    <property type="entry name" value="Nucleoside_phosphorylase_d"/>
</dbReference>
<dbReference type="InterPro" id="IPR011598">
    <property type="entry name" value="bHLH_dom"/>
</dbReference>
<dbReference type="InterPro" id="IPR035994">
    <property type="entry name" value="Nucleoside_phosphorylase_sf"/>
</dbReference>
<proteinExistence type="inferred from homology"/>
<dbReference type="GO" id="GO:0005829">
    <property type="term" value="C:cytosol"/>
    <property type="evidence" value="ECO:0007669"/>
    <property type="project" value="TreeGrafter"/>
</dbReference>
<dbReference type="GO" id="GO:0004850">
    <property type="term" value="F:uridine phosphorylase activity"/>
    <property type="evidence" value="ECO:0007669"/>
    <property type="project" value="InterPro"/>
</dbReference>
<dbReference type="CDD" id="cd17763">
    <property type="entry name" value="UP_hUPP-like"/>
    <property type="match status" value="1"/>
</dbReference>
<evidence type="ECO:0000256" key="1">
    <source>
        <dbReference type="ARBA" id="ARBA00010456"/>
    </source>
</evidence>
<keyword evidence="2" id="KW-0175">Coiled coil</keyword>
<dbReference type="Proteomes" id="UP001152562">
    <property type="component" value="Unassembled WGS sequence"/>
</dbReference>
<dbReference type="SMART" id="SM00353">
    <property type="entry name" value="HLH"/>
    <property type="match status" value="1"/>
</dbReference>
<dbReference type="Pfam" id="PF00010">
    <property type="entry name" value="HLH"/>
    <property type="match status" value="1"/>
</dbReference>
<evidence type="ECO:0000313" key="6">
    <source>
        <dbReference type="Proteomes" id="UP001152562"/>
    </source>
</evidence>
<keyword evidence="6" id="KW-1185">Reference proteome</keyword>
<dbReference type="SUPFAM" id="SSF53167">
    <property type="entry name" value="Purine and uridine phosphorylases"/>
    <property type="match status" value="1"/>
</dbReference>
<feature type="coiled-coil region" evidence="2">
    <location>
        <begin position="422"/>
        <end position="449"/>
    </location>
</feature>
<protein>
    <recommendedName>
        <fullName evidence="4">BHLH domain-containing protein</fullName>
    </recommendedName>
</protein>
<dbReference type="PANTHER" id="PTHR43691:SF11">
    <property type="entry name" value="FI09636P-RELATED"/>
    <property type="match status" value="1"/>
</dbReference>
<reference evidence="5" key="1">
    <citation type="submission" date="2022-05" db="EMBL/GenBank/DDBJ databases">
        <authorList>
            <person name="Okamura Y."/>
        </authorList>
    </citation>
    <scope>NUCLEOTIDE SEQUENCE</scope>
</reference>
<dbReference type="NCBIfam" id="TIGR01719">
    <property type="entry name" value="euk_UDPppase"/>
    <property type="match status" value="1"/>
</dbReference>
<feature type="compositionally biased region" description="Basic and acidic residues" evidence="3">
    <location>
        <begin position="366"/>
        <end position="383"/>
    </location>
</feature>
<organism evidence="5 6">
    <name type="scientific">Pieris brassicae</name>
    <name type="common">White butterfly</name>
    <name type="synonym">Large white butterfly</name>
    <dbReference type="NCBI Taxonomy" id="7116"/>
    <lineage>
        <taxon>Eukaryota</taxon>
        <taxon>Metazoa</taxon>
        <taxon>Ecdysozoa</taxon>
        <taxon>Arthropoda</taxon>
        <taxon>Hexapoda</taxon>
        <taxon>Insecta</taxon>
        <taxon>Pterygota</taxon>
        <taxon>Neoptera</taxon>
        <taxon>Endopterygota</taxon>
        <taxon>Lepidoptera</taxon>
        <taxon>Glossata</taxon>
        <taxon>Ditrysia</taxon>
        <taxon>Papilionoidea</taxon>
        <taxon>Pieridae</taxon>
        <taxon>Pierinae</taxon>
        <taxon>Pieris</taxon>
    </lineage>
</organism>
<name>A0A9P0TFR5_PIEBR</name>
<gene>
    <name evidence="5" type="ORF">PIBRA_LOCUS8030</name>
</gene>
<dbReference type="PROSITE" id="PS50888">
    <property type="entry name" value="BHLH"/>
    <property type="match status" value="1"/>
</dbReference>
<dbReference type="EMBL" id="CALOZG010000016">
    <property type="protein sequence ID" value="CAH4031545.1"/>
    <property type="molecule type" value="Genomic_DNA"/>
</dbReference>
<comment type="similarity">
    <text evidence="1">Belongs to the PNP/UDP phosphorylase family.</text>
</comment>
<sequence>MNCTCDFILPTQDDWNKHYDNCRTIWKQDKYEYPKNTDGSMQLPNKHLSKLDCDILYHLGFDTVKHDLPAMFGDVKFVCMGGTKYRMKDVAAHMSQLLNIPCDFNNMVKQAHRYVMYKVGPVLCVNHGIGIPSMTVVLEEVLKMLFYAKAKDPIFLRLGTSGGMGIPAGSVVISSWAMNGTLEKIYDLPILGKTKTFPAIFDQRLNQELYSIACHEDFNTYIGGTMSANDFYRGEGRTDGAFCDYTESDKMDFLQTLVGLGVKNLEMEATAFAAITKEAGLRAAELCITFLDRLLGDQVTPDAQTLSQWQKRPAIIVGKYIEAYYNTKKCGSSGSIQNIHQTPSSSNHNSEDEDDSGDNKASALSFKERRREAHTQAEQKRRDAIKKGYDSLQELVPTCQQTDASGYKPSKATVLQKSIDYIQYLLQQRRRQEEERNALRKDVVALRIMQANYEQIVKAQHSVPGHSEQRLTDQEKFQVFQGIMDKLFDSFESVTTNNFAEFSAGVFNWLEEYCKPQSLRTLVHGVLREQSYTP</sequence>
<accession>A0A9P0TFR5</accession>
<dbReference type="GO" id="GO:0009166">
    <property type="term" value="P:nucleotide catabolic process"/>
    <property type="evidence" value="ECO:0007669"/>
    <property type="project" value="InterPro"/>
</dbReference>
<dbReference type="PANTHER" id="PTHR43691">
    <property type="entry name" value="URIDINE PHOSPHORYLASE"/>
    <property type="match status" value="1"/>
</dbReference>
<dbReference type="SUPFAM" id="SSF47459">
    <property type="entry name" value="HLH, helix-loop-helix DNA-binding domain"/>
    <property type="match status" value="1"/>
</dbReference>
<comment type="caution">
    <text evidence="5">The sequence shown here is derived from an EMBL/GenBank/DDBJ whole genome shotgun (WGS) entry which is preliminary data.</text>
</comment>
<dbReference type="AlphaFoldDB" id="A0A9P0TFR5"/>
<dbReference type="InterPro" id="IPR036638">
    <property type="entry name" value="HLH_DNA-bd_sf"/>
</dbReference>
<dbReference type="CDD" id="cd19687">
    <property type="entry name" value="bHLHzip_Mlx"/>
    <property type="match status" value="1"/>
</dbReference>
<dbReference type="GO" id="GO:0006218">
    <property type="term" value="P:uridine catabolic process"/>
    <property type="evidence" value="ECO:0007669"/>
    <property type="project" value="TreeGrafter"/>
</dbReference>